<dbReference type="Proteomes" id="UP000276133">
    <property type="component" value="Unassembled WGS sequence"/>
</dbReference>
<sequence>MMQEAVEILQPFYDATLELSDVKFLTISVVIPIFAGLKVLLEIQEEDSLFGRIFPFEVFNWNDSKSIIYEQNHLGDVMRDRKKNMFQKQELQLKL</sequence>
<evidence type="ECO:0000313" key="2">
    <source>
        <dbReference type="Proteomes" id="UP000276133"/>
    </source>
</evidence>
<dbReference type="EMBL" id="REGN01005732">
    <property type="protein sequence ID" value="RNA12259.1"/>
    <property type="molecule type" value="Genomic_DNA"/>
</dbReference>
<gene>
    <name evidence="1" type="ORF">BpHYR1_024905</name>
</gene>
<comment type="caution">
    <text evidence="1">The sequence shown here is derived from an EMBL/GenBank/DDBJ whole genome shotgun (WGS) entry which is preliminary data.</text>
</comment>
<name>A0A3M7QLV9_BRAPC</name>
<organism evidence="1 2">
    <name type="scientific">Brachionus plicatilis</name>
    <name type="common">Marine rotifer</name>
    <name type="synonym">Brachionus muelleri</name>
    <dbReference type="NCBI Taxonomy" id="10195"/>
    <lineage>
        <taxon>Eukaryota</taxon>
        <taxon>Metazoa</taxon>
        <taxon>Spiralia</taxon>
        <taxon>Gnathifera</taxon>
        <taxon>Rotifera</taxon>
        <taxon>Eurotatoria</taxon>
        <taxon>Monogononta</taxon>
        <taxon>Pseudotrocha</taxon>
        <taxon>Ploima</taxon>
        <taxon>Brachionidae</taxon>
        <taxon>Brachionus</taxon>
    </lineage>
</organism>
<keyword evidence="2" id="KW-1185">Reference proteome</keyword>
<protein>
    <submittedName>
        <fullName evidence="1">Uncharacterized protein</fullName>
    </submittedName>
</protein>
<evidence type="ECO:0000313" key="1">
    <source>
        <dbReference type="EMBL" id="RNA12259.1"/>
    </source>
</evidence>
<accession>A0A3M7QLV9</accession>
<reference evidence="1 2" key="1">
    <citation type="journal article" date="2018" name="Sci. Rep.">
        <title>Genomic signatures of local adaptation to the degree of environmental predictability in rotifers.</title>
        <authorList>
            <person name="Franch-Gras L."/>
            <person name="Hahn C."/>
            <person name="Garcia-Roger E.M."/>
            <person name="Carmona M.J."/>
            <person name="Serra M."/>
            <person name="Gomez A."/>
        </authorList>
    </citation>
    <scope>NUCLEOTIDE SEQUENCE [LARGE SCALE GENOMIC DNA]</scope>
    <source>
        <strain evidence="1">HYR1</strain>
    </source>
</reference>
<dbReference type="AlphaFoldDB" id="A0A3M7QLV9"/>
<proteinExistence type="predicted"/>